<keyword evidence="4" id="KW-1185">Reference proteome</keyword>
<evidence type="ECO:0000256" key="1">
    <source>
        <dbReference type="SAM" id="Coils"/>
    </source>
</evidence>
<dbReference type="PROSITE" id="PS51746">
    <property type="entry name" value="PPM_2"/>
    <property type="match status" value="1"/>
</dbReference>
<dbReference type="AlphaFoldDB" id="A0A835DJV2"/>
<comment type="caution">
    <text evidence="3">The sequence shown here is derived from an EMBL/GenBank/DDBJ whole genome shotgun (WGS) entry which is preliminary data.</text>
</comment>
<dbReference type="InterPro" id="IPR015655">
    <property type="entry name" value="PP2C"/>
</dbReference>
<dbReference type="InterPro" id="IPR001932">
    <property type="entry name" value="PPM-type_phosphatase-like_dom"/>
</dbReference>
<dbReference type="Pfam" id="PF03357">
    <property type="entry name" value="Snf7"/>
    <property type="match status" value="1"/>
</dbReference>
<organism evidence="3 4">
    <name type="scientific">Tetracentron sinense</name>
    <name type="common">Spur-leaf</name>
    <dbReference type="NCBI Taxonomy" id="13715"/>
    <lineage>
        <taxon>Eukaryota</taxon>
        <taxon>Viridiplantae</taxon>
        <taxon>Streptophyta</taxon>
        <taxon>Embryophyta</taxon>
        <taxon>Tracheophyta</taxon>
        <taxon>Spermatophyta</taxon>
        <taxon>Magnoliopsida</taxon>
        <taxon>Trochodendrales</taxon>
        <taxon>Trochodendraceae</taxon>
        <taxon>Tetracentron</taxon>
    </lineage>
</organism>
<reference evidence="3 4" key="1">
    <citation type="submission" date="2020-04" db="EMBL/GenBank/DDBJ databases">
        <title>Plant Genome Project.</title>
        <authorList>
            <person name="Zhang R.-G."/>
        </authorList>
    </citation>
    <scope>NUCLEOTIDE SEQUENCE [LARGE SCALE GENOMIC DNA]</scope>
    <source>
        <strain evidence="3">YNK0</strain>
        <tissue evidence="3">Leaf</tissue>
    </source>
</reference>
<sequence>MGNSEKLMNQIIELKITAKTLQRQSRKCEKEEKAEKLKVKKAIEKGNMDGARIYAENSIRKRNEQMNYLRLASRLDAVVSRLDTQAKMTMINKSMASIVKTLDSSLGTGNLQKMSETMDQFEKQFVNMEVQAEFMESSMAGSTSLSTPEGEVNSLMQQVADDYGLEVSVGLPQPAAHAIPAKAAEKAEEGNISRRLTELKGRGFQFGLWYLFWVLVVILDVQCFMLETQDKRTVLVEMGICISVASSEIQETTVGDENVVFVEGTLSSNGIPRLGSLHSQQGSKGSNQDAAILYQGFGMEDGSFCGIFDGHGPNGHIVSKLVRNRLPSLLLSRRNDLATANPVVNDEDYGGNEGKLDGELMSTKMFNEWNEACVSAFKVMDKELKLNEKLNGSFSGTTAVTIIKQREDLVIANLGDSRAILGRITDHGLMAVQLTTDLKPSLPREAERIRRSNGRIFALKDELHIQRVWLPNNDLPGLAMARAFGDFELKDYGIISIPEISYCHLTTSDQFIVLATDGIWDVLSNKEVASIVWSAESEEAAARAVVNGAVAAWKNKYPSSKVDDCTVVCLFLQKRKQHQQVLP</sequence>
<dbReference type="Pfam" id="PF00481">
    <property type="entry name" value="PP2C"/>
    <property type="match status" value="1"/>
</dbReference>
<dbReference type="Gene3D" id="6.10.140.1230">
    <property type="match status" value="1"/>
</dbReference>
<accession>A0A835DJV2</accession>
<dbReference type="EMBL" id="JABCRI010000004">
    <property type="protein sequence ID" value="KAF8406923.1"/>
    <property type="molecule type" value="Genomic_DNA"/>
</dbReference>
<dbReference type="InterPro" id="IPR036457">
    <property type="entry name" value="PPM-type-like_dom_sf"/>
</dbReference>
<dbReference type="GO" id="GO:0007034">
    <property type="term" value="P:vacuolar transport"/>
    <property type="evidence" value="ECO:0007669"/>
    <property type="project" value="InterPro"/>
</dbReference>
<feature type="coiled-coil region" evidence="1">
    <location>
        <begin position="4"/>
        <end position="31"/>
    </location>
</feature>
<dbReference type="PANTHER" id="PTHR47992">
    <property type="entry name" value="PROTEIN PHOSPHATASE"/>
    <property type="match status" value="1"/>
</dbReference>
<evidence type="ECO:0000313" key="4">
    <source>
        <dbReference type="Proteomes" id="UP000655225"/>
    </source>
</evidence>
<gene>
    <name evidence="3" type="ORF">HHK36_006044</name>
</gene>
<dbReference type="InterPro" id="IPR005024">
    <property type="entry name" value="Snf7_fam"/>
</dbReference>
<proteinExistence type="predicted"/>
<dbReference type="Gene3D" id="3.60.40.10">
    <property type="entry name" value="PPM-type phosphatase domain"/>
    <property type="match status" value="1"/>
</dbReference>
<feature type="domain" description="PPM-type phosphatase" evidence="2">
    <location>
        <begin position="273"/>
        <end position="572"/>
    </location>
</feature>
<dbReference type="OrthoDB" id="10264738at2759"/>
<keyword evidence="1" id="KW-0175">Coiled coil</keyword>
<evidence type="ECO:0000313" key="3">
    <source>
        <dbReference type="EMBL" id="KAF8406923.1"/>
    </source>
</evidence>
<name>A0A835DJV2_TETSI</name>
<dbReference type="SUPFAM" id="SSF81606">
    <property type="entry name" value="PP2C-like"/>
    <property type="match status" value="1"/>
</dbReference>
<protein>
    <recommendedName>
        <fullName evidence="2">PPM-type phosphatase domain-containing protein</fullName>
    </recommendedName>
</protein>
<dbReference type="CDD" id="cd00143">
    <property type="entry name" value="PP2Cc"/>
    <property type="match status" value="1"/>
</dbReference>
<dbReference type="Proteomes" id="UP000655225">
    <property type="component" value="Unassembled WGS sequence"/>
</dbReference>
<dbReference type="SMART" id="SM00332">
    <property type="entry name" value="PP2Cc"/>
    <property type="match status" value="1"/>
</dbReference>
<evidence type="ECO:0000259" key="2">
    <source>
        <dbReference type="PROSITE" id="PS51746"/>
    </source>
</evidence>
<dbReference type="GO" id="GO:0004722">
    <property type="term" value="F:protein serine/threonine phosphatase activity"/>
    <property type="evidence" value="ECO:0007669"/>
    <property type="project" value="InterPro"/>
</dbReference>